<dbReference type="Gene3D" id="2.60.40.10">
    <property type="entry name" value="Immunoglobulins"/>
    <property type="match status" value="1"/>
</dbReference>
<keyword evidence="3" id="KW-0812">Transmembrane</keyword>
<feature type="domain" description="Fibronectin type III-like" evidence="4">
    <location>
        <begin position="424"/>
        <end position="502"/>
    </location>
</feature>
<protein>
    <submittedName>
        <fullName evidence="5">Glycoside hydrolase family 3 N-terminal domain-containing protein</fullName>
    </submittedName>
</protein>
<name>A0ABZ3F1Y6_9FIRM</name>
<dbReference type="Pfam" id="PF14310">
    <property type="entry name" value="Fn3-like"/>
    <property type="match status" value="1"/>
</dbReference>
<dbReference type="InterPro" id="IPR013783">
    <property type="entry name" value="Ig-like_fold"/>
</dbReference>
<dbReference type="InterPro" id="IPR017853">
    <property type="entry name" value="GH"/>
</dbReference>
<keyword evidence="3" id="KW-0472">Membrane</keyword>
<gene>
    <name evidence="5" type="ORF">V6984_06980</name>
</gene>
<dbReference type="EMBL" id="CP146256">
    <property type="protein sequence ID" value="XAH75496.1"/>
    <property type="molecule type" value="Genomic_DNA"/>
</dbReference>
<dbReference type="SUPFAM" id="SSF52279">
    <property type="entry name" value="Beta-D-glucan exohydrolase, C-terminal domain"/>
    <property type="match status" value="1"/>
</dbReference>
<organism evidence="5 6">
    <name type="scientific">Kineothrix sedimenti</name>
    <dbReference type="NCBI Taxonomy" id="3123317"/>
    <lineage>
        <taxon>Bacteria</taxon>
        <taxon>Bacillati</taxon>
        <taxon>Bacillota</taxon>
        <taxon>Clostridia</taxon>
        <taxon>Lachnospirales</taxon>
        <taxon>Lachnospiraceae</taxon>
        <taxon>Kineothrix</taxon>
    </lineage>
</organism>
<dbReference type="Gene3D" id="3.20.20.300">
    <property type="entry name" value="Glycoside hydrolase, family 3, N-terminal domain"/>
    <property type="match status" value="1"/>
</dbReference>
<dbReference type="InterPro" id="IPR002772">
    <property type="entry name" value="Glyco_hydro_3_C"/>
</dbReference>
<feature type="transmembrane region" description="Helical" evidence="3">
    <location>
        <begin position="12"/>
        <end position="35"/>
    </location>
</feature>
<sequence length="1029" mass="112957">MKQKKGKAGKIVRTILSGILTIILVIAIIAVNTVLPANGRIVNNLLGYNQSIDNSKADTEGLDLNYYKSDYTKDEIGTAEEELNMKIAGEGIVLLKNDNNSMPYAEGTTFSFFSANSDTFTTGGFSLSGGSSNAVSNLKDGFESGGFGVNEKLWNFYTKGNGKEYGLGAGSISFGDAEDFSINEAPISVIQSEEGLVESFEGTVPVFVLRRVAGEGRDMPRSMYNHTDKAEDQSKSYLELDSTELEVLQYLNDNFDDVALLVNSNAALELDWVSQFPNIHSIVFAPALGNYGIKALADIYAGRTNPSGRTVDTFAADALASPAAQNFGDYQYYTESGSPTKYNYISYSEGIYVGYKYYETRYEDVVLRQGNAGDFDYASEMVYPFGYGLSYTTFEWSDYSVSWDGITATVKVDVTNTGEMAGKDIVQVYVQSPYTEYDKTNKVEKASVNLVGYGKTNELAPGETETVVVTFEQEQLKSYDYVNAKTYILDAGTYYITAADNAHSAINNVLTAKGKSVADKMTADGNAELVSEYEPSNSDVDAVVYSKDSYTGTEINNQFDEANGGLTYLTRSDWGGTFPAHDGMISDSISTWGNEINGTDESGNPASYLYYKTLSNDLLAKLDSTDSLNPIDTSEIKAKIVYNADNGLRLIDMRGLDYDDSRWENLLDQLTPEDYQVMIAQAGYGTLSLDSVDKPFDVDADTAVGLIYGGTGMMFPSSMVLAQTWNTALAEEFGKMIGNEAILGGAHGWYAPSMNIHRTPFSGRNGEYYSEDGFLSGKVGAATNYGVAQKGVYAFLKHFALNDQENHRGDREGQYGAATWSNEQAIREIYLKPFEMSIKAGNITLNYVEKTEEGNYVNKSREFPAGQAIMTAFNRIGYTWTGGHYPLITGVLRNEWGFNGFVITDNANTGVFMDAFQMIEAGADGKLTSIPEGARYSFNESNEAEYHYGREAMHRMLYTIVNSKAMNGAMPGSEFKEGVQIVQKLQIGVSVIGGGLILLMVFLTYRRFRRRNPIVVSTLISEEAVSLRQ</sequence>
<evidence type="ECO:0000259" key="4">
    <source>
        <dbReference type="SMART" id="SM01217"/>
    </source>
</evidence>
<reference evidence="5 6" key="1">
    <citation type="submission" date="2024-02" db="EMBL/GenBank/DDBJ databases">
        <title>Bacterial strain from lacustrine sediment.</title>
        <authorList>
            <person name="Petit C."/>
            <person name="Fadhlaoui K."/>
        </authorList>
    </citation>
    <scope>NUCLEOTIDE SEQUENCE [LARGE SCALE GENOMIC DNA]</scope>
    <source>
        <strain evidence="5 6">IPX-CK</strain>
    </source>
</reference>
<dbReference type="RefSeq" id="WP_342759062.1">
    <property type="nucleotide sequence ID" value="NZ_CP146256.1"/>
</dbReference>
<evidence type="ECO:0000256" key="2">
    <source>
        <dbReference type="ARBA" id="ARBA00022801"/>
    </source>
</evidence>
<evidence type="ECO:0000256" key="3">
    <source>
        <dbReference type="SAM" id="Phobius"/>
    </source>
</evidence>
<proteinExistence type="inferred from homology"/>
<accession>A0ABZ3F1Y6</accession>
<keyword evidence="3" id="KW-1133">Transmembrane helix</keyword>
<dbReference type="InterPro" id="IPR036962">
    <property type="entry name" value="Glyco_hydro_3_N_sf"/>
</dbReference>
<evidence type="ECO:0000313" key="5">
    <source>
        <dbReference type="EMBL" id="XAH75496.1"/>
    </source>
</evidence>
<dbReference type="GO" id="GO:0016787">
    <property type="term" value="F:hydrolase activity"/>
    <property type="evidence" value="ECO:0007669"/>
    <property type="project" value="UniProtKB-KW"/>
</dbReference>
<evidence type="ECO:0000313" key="6">
    <source>
        <dbReference type="Proteomes" id="UP001451571"/>
    </source>
</evidence>
<dbReference type="Pfam" id="PF01915">
    <property type="entry name" value="Glyco_hydro_3_C"/>
    <property type="match status" value="1"/>
</dbReference>
<feature type="transmembrane region" description="Helical" evidence="3">
    <location>
        <begin position="985"/>
        <end position="1005"/>
    </location>
</feature>
<dbReference type="InterPro" id="IPR026891">
    <property type="entry name" value="Fn3-like"/>
</dbReference>
<dbReference type="InterPro" id="IPR001764">
    <property type="entry name" value="Glyco_hydro_3_N"/>
</dbReference>
<keyword evidence="2 5" id="KW-0378">Hydrolase</keyword>
<dbReference type="SMART" id="SM01217">
    <property type="entry name" value="Fn3_like"/>
    <property type="match status" value="1"/>
</dbReference>
<comment type="similarity">
    <text evidence="1">Belongs to the glycosyl hydrolase 3 family.</text>
</comment>
<dbReference type="InterPro" id="IPR036881">
    <property type="entry name" value="Glyco_hydro_3_C_sf"/>
</dbReference>
<dbReference type="Proteomes" id="UP001451571">
    <property type="component" value="Chromosome"/>
</dbReference>
<dbReference type="SUPFAM" id="SSF51445">
    <property type="entry name" value="(Trans)glycosidases"/>
    <property type="match status" value="1"/>
</dbReference>
<keyword evidence="6" id="KW-1185">Reference proteome</keyword>
<dbReference type="PANTHER" id="PTHR42715">
    <property type="entry name" value="BETA-GLUCOSIDASE"/>
    <property type="match status" value="1"/>
</dbReference>
<evidence type="ECO:0000256" key="1">
    <source>
        <dbReference type="ARBA" id="ARBA00005336"/>
    </source>
</evidence>
<dbReference type="Pfam" id="PF00933">
    <property type="entry name" value="Glyco_hydro_3"/>
    <property type="match status" value="1"/>
</dbReference>
<dbReference type="InterPro" id="IPR050288">
    <property type="entry name" value="Cellulose_deg_GH3"/>
</dbReference>
<dbReference type="PRINTS" id="PR00133">
    <property type="entry name" value="GLHYDRLASE3"/>
</dbReference>
<dbReference type="Gene3D" id="3.40.50.1700">
    <property type="entry name" value="Glycoside hydrolase family 3 C-terminal domain"/>
    <property type="match status" value="1"/>
</dbReference>
<dbReference type="PANTHER" id="PTHR42715:SF10">
    <property type="entry name" value="BETA-GLUCOSIDASE"/>
    <property type="match status" value="1"/>
</dbReference>